<dbReference type="EMBL" id="CP089984">
    <property type="protein sequence ID" value="WXB13831.1"/>
    <property type="molecule type" value="Genomic_DNA"/>
</dbReference>
<dbReference type="RefSeq" id="WP_394823447.1">
    <property type="nucleotide sequence ID" value="NZ_CP089984.1"/>
</dbReference>
<organism evidence="2 3">
    <name type="scientific">Pendulispora albinea</name>
    <dbReference type="NCBI Taxonomy" id="2741071"/>
    <lineage>
        <taxon>Bacteria</taxon>
        <taxon>Pseudomonadati</taxon>
        <taxon>Myxococcota</taxon>
        <taxon>Myxococcia</taxon>
        <taxon>Myxococcales</taxon>
        <taxon>Sorangiineae</taxon>
        <taxon>Pendulisporaceae</taxon>
        <taxon>Pendulispora</taxon>
    </lineage>
</organism>
<reference evidence="2 3" key="1">
    <citation type="submission" date="2021-12" db="EMBL/GenBank/DDBJ databases">
        <title>Discovery of the Pendulisporaceae a myxobacterial family with distinct sporulation behavior and unique specialized metabolism.</title>
        <authorList>
            <person name="Garcia R."/>
            <person name="Popoff A."/>
            <person name="Bader C.D."/>
            <person name="Loehr J."/>
            <person name="Walesch S."/>
            <person name="Walt C."/>
            <person name="Boldt J."/>
            <person name="Bunk B."/>
            <person name="Haeckl F.J.F.P.J."/>
            <person name="Gunesch A.P."/>
            <person name="Birkelbach J."/>
            <person name="Nuebel U."/>
            <person name="Pietschmann T."/>
            <person name="Bach T."/>
            <person name="Mueller R."/>
        </authorList>
    </citation>
    <scope>NUCLEOTIDE SEQUENCE [LARGE SCALE GENOMIC DNA]</scope>
    <source>
        <strain evidence="2 3">MSr11954</strain>
    </source>
</reference>
<dbReference type="SUPFAM" id="SSF48317">
    <property type="entry name" value="Acid phosphatase/Vanadium-dependent haloperoxidase"/>
    <property type="match status" value="1"/>
</dbReference>
<evidence type="ECO:0000313" key="3">
    <source>
        <dbReference type="Proteomes" id="UP001370348"/>
    </source>
</evidence>
<protein>
    <submittedName>
        <fullName evidence="2">Phosphatase PAP2 family protein</fullName>
    </submittedName>
</protein>
<dbReference type="InterPro" id="IPR036938">
    <property type="entry name" value="PAP2/HPO_sf"/>
</dbReference>
<gene>
    <name evidence="2" type="ORF">LZC94_39105</name>
</gene>
<accession>A0ABZ2LVL8</accession>
<dbReference type="InterPro" id="IPR000326">
    <property type="entry name" value="PAP2/HPO"/>
</dbReference>
<name>A0ABZ2LVL8_9BACT</name>
<proteinExistence type="predicted"/>
<dbReference type="Gene3D" id="1.20.144.10">
    <property type="entry name" value="Phosphatidic acid phosphatase type 2/haloperoxidase"/>
    <property type="match status" value="1"/>
</dbReference>
<sequence>MRRLGWLEFEAGLLSLVLVASMVLPSPAHADEVQKPPASLTWNSSWPTFRPVEYVVTGVAGAAAAALFLFARSPSQPHWTGGILFDDAARDTFRLRNPGARDAARKASDVTALTAMVLVYGVDSLLIPLVRKSDRVALQLTLMNLEALALSSLTTNSLFIGVGRARPSYEDCQRDFNFDPLCNSGATSSFPSGHANGAFTAAGLSCAHHGHLPLYGGGAADVAACIGTLGLATATASLRVLGDRHYVTDVLTSAGIGFGFGYGVPTLLHYVAGSGGEQSGDQAKFSLIPMGGASQYGLMAVGSF</sequence>
<feature type="domain" description="Phosphatidic acid phosphatase type 2/haloperoxidase" evidence="1">
    <location>
        <begin position="145"/>
        <end position="268"/>
    </location>
</feature>
<dbReference type="Pfam" id="PF01569">
    <property type="entry name" value="PAP2"/>
    <property type="match status" value="1"/>
</dbReference>
<keyword evidence="3" id="KW-1185">Reference proteome</keyword>
<dbReference type="Proteomes" id="UP001370348">
    <property type="component" value="Chromosome"/>
</dbReference>
<evidence type="ECO:0000259" key="1">
    <source>
        <dbReference type="Pfam" id="PF01569"/>
    </source>
</evidence>
<evidence type="ECO:0000313" key="2">
    <source>
        <dbReference type="EMBL" id="WXB13831.1"/>
    </source>
</evidence>